<dbReference type="PROSITE" id="PS51184">
    <property type="entry name" value="JMJC"/>
    <property type="match status" value="1"/>
</dbReference>
<evidence type="ECO:0000313" key="5">
    <source>
        <dbReference type="EMBL" id="WEF31363.1"/>
    </source>
</evidence>
<keyword evidence="3" id="KW-0408">Iron</keyword>
<evidence type="ECO:0000259" key="4">
    <source>
        <dbReference type="PROSITE" id="PS51184"/>
    </source>
</evidence>
<evidence type="ECO:0000256" key="1">
    <source>
        <dbReference type="ARBA" id="ARBA00001954"/>
    </source>
</evidence>
<dbReference type="Pfam" id="PF08007">
    <property type="entry name" value="JmjC_2"/>
    <property type="match status" value="1"/>
</dbReference>
<organism evidence="5 6">
    <name type="scientific">Pseudoduganella chitinolytica</name>
    <dbReference type="NCBI Taxonomy" id="34070"/>
    <lineage>
        <taxon>Bacteria</taxon>
        <taxon>Pseudomonadati</taxon>
        <taxon>Pseudomonadota</taxon>
        <taxon>Betaproteobacteria</taxon>
        <taxon>Burkholderiales</taxon>
        <taxon>Oxalobacteraceae</taxon>
        <taxon>Telluria group</taxon>
        <taxon>Pseudoduganella</taxon>
    </lineage>
</organism>
<sequence>MLIDFRYPYEEFKSGYFEKKPLLLEGAFTPPEQPIRIIDDALDVVDPDETYLKVLKNAERIDQRLLIEEYTDIGIRRRRLRKDALYRCLADDASLVLNRIDLYSQAVSDICLQVSRFARAQASANAYLSFGREPATDIHWDRHDIFAVQLFGEKRWQIYEPTFALPLNSQVSAEKKAQAPQAPMLDIILKAGDVLYLPRGWWHKVEPVDNRPTFHLAVGAHTPLLLDYLVWACGNKLPDHLAFRKSVNGIETGDGQLEQAIAVLADILANPATLQDFRRRAQSRERVNGHASLSDVFLPPSPDAAHCRVLQVNSRYAPDGSTIVVNGQRHVLTTAERLAVDFIASHPGSTAGDVADAIAAHGVVDAAGILAALLRRDIVSPLVDG</sequence>
<evidence type="ECO:0000313" key="6">
    <source>
        <dbReference type="Proteomes" id="UP001216510"/>
    </source>
</evidence>
<keyword evidence="6" id="KW-1185">Reference proteome</keyword>
<proteinExistence type="predicted"/>
<comment type="cofactor">
    <cofactor evidence="1">
        <name>Fe(2+)</name>
        <dbReference type="ChEBI" id="CHEBI:29033"/>
    </cofactor>
</comment>
<name>A0ABY8B8Q6_9BURK</name>
<dbReference type="SMART" id="SM00558">
    <property type="entry name" value="JmjC"/>
    <property type="match status" value="1"/>
</dbReference>
<evidence type="ECO:0000256" key="3">
    <source>
        <dbReference type="ARBA" id="ARBA00023004"/>
    </source>
</evidence>
<keyword evidence="2" id="KW-0479">Metal-binding</keyword>
<feature type="domain" description="JmjC" evidence="4">
    <location>
        <begin position="84"/>
        <end position="237"/>
    </location>
</feature>
<gene>
    <name evidence="5" type="ORF">PX653_18090</name>
</gene>
<dbReference type="InterPro" id="IPR003347">
    <property type="entry name" value="JmjC_dom"/>
</dbReference>
<protein>
    <submittedName>
        <fullName evidence="5">Cupin domain-containing protein</fullName>
    </submittedName>
</protein>
<dbReference type="Gene3D" id="2.60.120.650">
    <property type="entry name" value="Cupin"/>
    <property type="match status" value="1"/>
</dbReference>
<dbReference type="RefSeq" id="WP_277414138.1">
    <property type="nucleotide sequence ID" value="NZ_CP119083.1"/>
</dbReference>
<dbReference type="PANTHER" id="PTHR13096">
    <property type="entry name" value="MINA53 MYC INDUCED NUCLEAR ANTIGEN"/>
    <property type="match status" value="1"/>
</dbReference>
<accession>A0ABY8B8Q6</accession>
<reference evidence="5 6" key="1">
    <citation type="submission" date="2023-02" db="EMBL/GenBank/DDBJ databases">
        <title>Gemone sequence of Telluria chitinolytica ACM 3522T.</title>
        <authorList>
            <person name="Frediansyah A."/>
            <person name="Miess H."/>
            <person name="Gross H."/>
        </authorList>
    </citation>
    <scope>NUCLEOTIDE SEQUENCE [LARGE SCALE GENOMIC DNA]</scope>
    <source>
        <strain evidence="5 6">ACM 3522</strain>
    </source>
</reference>
<dbReference type="EMBL" id="CP119083">
    <property type="protein sequence ID" value="WEF31363.1"/>
    <property type="molecule type" value="Genomic_DNA"/>
</dbReference>
<dbReference type="SUPFAM" id="SSF51197">
    <property type="entry name" value="Clavaminate synthase-like"/>
    <property type="match status" value="1"/>
</dbReference>
<evidence type="ECO:0000256" key="2">
    <source>
        <dbReference type="ARBA" id="ARBA00022723"/>
    </source>
</evidence>
<dbReference type="PANTHER" id="PTHR13096:SF8">
    <property type="entry name" value="RIBOSOMAL OXYGENASE 1"/>
    <property type="match status" value="1"/>
</dbReference>
<dbReference type="InterPro" id="IPR039994">
    <property type="entry name" value="NO66-like"/>
</dbReference>
<dbReference type="Proteomes" id="UP001216510">
    <property type="component" value="Chromosome"/>
</dbReference>